<feature type="region of interest" description="Disordered" evidence="1">
    <location>
        <begin position="385"/>
        <end position="407"/>
    </location>
</feature>
<keyword evidence="2" id="KW-0812">Transmembrane</keyword>
<dbReference type="PANTHER" id="PTHR34219">
    <property type="entry name" value="IRON-REGULATED INNER MEMBRANE PROTEIN-RELATED"/>
    <property type="match status" value="1"/>
</dbReference>
<feature type="transmembrane region" description="Helical" evidence="2">
    <location>
        <begin position="25"/>
        <end position="47"/>
    </location>
</feature>
<proteinExistence type="predicted"/>
<accession>A0ABT0HK42</accession>
<dbReference type="InterPro" id="IPR025711">
    <property type="entry name" value="PepSY"/>
</dbReference>
<name>A0ABT0HK42_9BACT</name>
<evidence type="ECO:0000256" key="1">
    <source>
        <dbReference type="SAM" id="MobiDB-lite"/>
    </source>
</evidence>
<dbReference type="EMBL" id="JALPRF010000002">
    <property type="protein sequence ID" value="MCK8492539.1"/>
    <property type="molecule type" value="Genomic_DNA"/>
</dbReference>
<organism evidence="4 5">
    <name type="scientific">Spirosoma liriopis</name>
    <dbReference type="NCBI Taxonomy" id="2937440"/>
    <lineage>
        <taxon>Bacteria</taxon>
        <taxon>Pseudomonadati</taxon>
        <taxon>Bacteroidota</taxon>
        <taxon>Cytophagia</taxon>
        <taxon>Cytophagales</taxon>
        <taxon>Cytophagaceae</taxon>
        <taxon>Spirosoma</taxon>
    </lineage>
</organism>
<evidence type="ECO:0000313" key="4">
    <source>
        <dbReference type="EMBL" id="MCK8492539.1"/>
    </source>
</evidence>
<feature type="transmembrane region" description="Helical" evidence="2">
    <location>
        <begin position="212"/>
        <end position="236"/>
    </location>
</feature>
<dbReference type="Pfam" id="PF03929">
    <property type="entry name" value="PepSY_TM"/>
    <property type="match status" value="1"/>
</dbReference>
<keyword evidence="2" id="KW-0472">Membrane</keyword>
<dbReference type="Proteomes" id="UP001202180">
    <property type="component" value="Unassembled WGS sequence"/>
</dbReference>
<feature type="transmembrane region" description="Helical" evidence="2">
    <location>
        <begin position="154"/>
        <end position="175"/>
    </location>
</feature>
<evidence type="ECO:0000256" key="2">
    <source>
        <dbReference type="SAM" id="Phobius"/>
    </source>
</evidence>
<dbReference type="Pfam" id="PF03413">
    <property type="entry name" value="PepSY"/>
    <property type="match status" value="1"/>
</dbReference>
<keyword evidence="5" id="KW-1185">Reference proteome</keyword>
<feature type="domain" description="PepSY" evidence="3">
    <location>
        <begin position="260"/>
        <end position="320"/>
    </location>
</feature>
<keyword evidence="2" id="KW-1133">Transmembrane helix</keyword>
<gene>
    <name evidence="4" type="ORF">M0L20_11800</name>
</gene>
<evidence type="ECO:0000313" key="5">
    <source>
        <dbReference type="Proteomes" id="UP001202180"/>
    </source>
</evidence>
<feature type="transmembrane region" description="Helical" evidence="2">
    <location>
        <begin position="354"/>
        <end position="375"/>
    </location>
</feature>
<evidence type="ECO:0000259" key="3">
    <source>
        <dbReference type="Pfam" id="PF03413"/>
    </source>
</evidence>
<protein>
    <submittedName>
        <fullName evidence="4">PepSY domain-containing protein</fullName>
    </submittedName>
</protein>
<comment type="caution">
    <text evidence="4">The sequence shown here is derived from an EMBL/GenBank/DDBJ whole genome shotgun (WGS) entry which is preliminary data.</text>
</comment>
<dbReference type="RefSeq" id="WP_248477140.1">
    <property type="nucleotide sequence ID" value="NZ_JALPRF010000002.1"/>
</dbReference>
<sequence length="407" mass="45920">MKAESLRKKKNWASHQKTWYGKWHVWLGLIAGTIILIVSLTGTILVYRDEIDQALNPELFKAPAQGQKLSFGQITEQLKRDHPDWKPEFLFRAEGNNHENLPYRAHLEGKEPEREIFVNPYTGAVTGSRIHDSAFIDIVLEIHRTLLIPVVGRYVVGISALILVILTISGLRLWIPRQWKYLQSRLVIKRNASLSRQNYDLHQVLGLYSSPMVLLIALTGVVITFLTIIAPVMFLVSFEKPKSLAQILNNKSVYVKGAKPISIDSAVAIAQRAFPPKSEIRGVVFPDGVKGAYAVYGQGPYVTKTGDNNFLYVDQYSGKINFNTAVDLPNTGKMYLNWVTPIHYGTFGGSVTRVVAFIASLIPSILFITGLVIWWPRWKGKAKKKLRKRRTMSPVSDFESPPNPNQR</sequence>
<dbReference type="InterPro" id="IPR005625">
    <property type="entry name" value="PepSY-ass_TM"/>
</dbReference>
<reference evidence="4 5" key="1">
    <citation type="submission" date="2022-04" db="EMBL/GenBank/DDBJ databases">
        <title>Spirosoma sp. strain RP8 genome sequencing and assembly.</title>
        <authorList>
            <person name="Jung Y."/>
        </authorList>
    </citation>
    <scope>NUCLEOTIDE SEQUENCE [LARGE SCALE GENOMIC DNA]</scope>
    <source>
        <strain evidence="4 5">RP8</strain>
    </source>
</reference>